<gene>
    <name evidence="2" type="ORF">CHS0354_040402</name>
</gene>
<feature type="signal peptide" evidence="1">
    <location>
        <begin position="1"/>
        <end position="16"/>
    </location>
</feature>
<evidence type="ECO:0000313" key="3">
    <source>
        <dbReference type="Proteomes" id="UP001195483"/>
    </source>
</evidence>
<accession>A0AAE0T0M0</accession>
<evidence type="ECO:0000256" key="1">
    <source>
        <dbReference type="SAM" id="SignalP"/>
    </source>
</evidence>
<evidence type="ECO:0000313" key="2">
    <source>
        <dbReference type="EMBL" id="KAK3601219.1"/>
    </source>
</evidence>
<dbReference type="EMBL" id="JAEAOA010002336">
    <property type="protein sequence ID" value="KAK3601219.1"/>
    <property type="molecule type" value="Genomic_DNA"/>
</dbReference>
<proteinExistence type="predicted"/>
<dbReference type="AlphaFoldDB" id="A0AAE0T0M0"/>
<sequence>MLKSTVVLVWVVIVIGTNSVLNVIGASISKNEEQIETTEAPSELGSGETLQIVTSALENNAEGSGTSTDIGYRQFDKELPDFAVQSVSQISDNPADV</sequence>
<comment type="caution">
    <text evidence="2">The sequence shown here is derived from an EMBL/GenBank/DDBJ whole genome shotgun (WGS) entry which is preliminary data.</text>
</comment>
<dbReference type="Proteomes" id="UP001195483">
    <property type="component" value="Unassembled WGS sequence"/>
</dbReference>
<feature type="chain" id="PRO_5042215054" evidence="1">
    <location>
        <begin position="17"/>
        <end position="97"/>
    </location>
</feature>
<name>A0AAE0T0M0_9BIVA</name>
<reference evidence="2" key="1">
    <citation type="journal article" date="2021" name="Genome Biol. Evol.">
        <title>A High-Quality Reference Genome for a Parasitic Bivalve with Doubly Uniparental Inheritance (Bivalvia: Unionida).</title>
        <authorList>
            <person name="Smith C.H."/>
        </authorList>
    </citation>
    <scope>NUCLEOTIDE SEQUENCE</scope>
    <source>
        <strain evidence="2">CHS0354</strain>
    </source>
</reference>
<protein>
    <submittedName>
        <fullName evidence="2">Uncharacterized protein</fullName>
    </submittedName>
</protein>
<reference evidence="2" key="2">
    <citation type="journal article" date="2021" name="Genome Biol. Evol.">
        <title>Developing a high-quality reference genome for a parasitic bivalve with doubly uniparental inheritance (Bivalvia: Unionida).</title>
        <authorList>
            <person name="Smith C.H."/>
        </authorList>
    </citation>
    <scope>NUCLEOTIDE SEQUENCE</scope>
    <source>
        <strain evidence="2">CHS0354</strain>
        <tissue evidence="2">Mantle</tissue>
    </source>
</reference>
<organism evidence="2 3">
    <name type="scientific">Potamilus streckersoni</name>
    <dbReference type="NCBI Taxonomy" id="2493646"/>
    <lineage>
        <taxon>Eukaryota</taxon>
        <taxon>Metazoa</taxon>
        <taxon>Spiralia</taxon>
        <taxon>Lophotrochozoa</taxon>
        <taxon>Mollusca</taxon>
        <taxon>Bivalvia</taxon>
        <taxon>Autobranchia</taxon>
        <taxon>Heteroconchia</taxon>
        <taxon>Palaeoheterodonta</taxon>
        <taxon>Unionida</taxon>
        <taxon>Unionoidea</taxon>
        <taxon>Unionidae</taxon>
        <taxon>Ambleminae</taxon>
        <taxon>Lampsilini</taxon>
        <taxon>Potamilus</taxon>
    </lineage>
</organism>
<keyword evidence="3" id="KW-1185">Reference proteome</keyword>
<reference evidence="2" key="3">
    <citation type="submission" date="2023-05" db="EMBL/GenBank/DDBJ databases">
        <authorList>
            <person name="Smith C.H."/>
        </authorList>
    </citation>
    <scope>NUCLEOTIDE SEQUENCE</scope>
    <source>
        <strain evidence="2">CHS0354</strain>
        <tissue evidence="2">Mantle</tissue>
    </source>
</reference>
<keyword evidence="1" id="KW-0732">Signal</keyword>